<feature type="active site" description="Nucleophile" evidence="4">
    <location>
        <position position="40"/>
    </location>
</feature>
<dbReference type="InterPro" id="IPR029063">
    <property type="entry name" value="SAM-dependent_MTases_sf"/>
</dbReference>
<organism evidence="6 7">
    <name type="scientific">Paenibacillus jilunlii</name>
    <dbReference type="NCBI Taxonomy" id="682956"/>
    <lineage>
        <taxon>Bacteria</taxon>
        <taxon>Bacillati</taxon>
        <taxon>Bacillota</taxon>
        <taxon>Bacilli</taxon>
        <taxon>Bacillales</taxon>
        <taxon>Paenibacillaceae</taxon>
        <taxon>Paenibacillus</taxon>
    </lineage>
</organism>
<accession>A0ABR5SRZ3</accession>
<proteinExistence type="inferred from homology"/>
<evidence type="ECO:0000256" key="4">
    <source>
        <dbReference type="PROSITE-ProRule" id="PRU01024"/>
    </source>
</evidence>
<gene>
    <name evidence="6" type="ORF">AML91_17665</name>
</gene>
<dbReference type="EMBL" id="LIPY01000117">
    <property type="protein sequence ID" value="KWX73510.1"/>
    <property type="molecule type" value="Genomic_DNA"/>
</dbReference>
<evidence type="ECO:0000256" key="5">
    <source>
        <dbReference type="SAM" id="MobiDB-lite"/>
    </source>
</evidence>
<reference evidence="6 7" key="1">
    <citation type="submission" date="2015-08" db="EMBL/GenBank/DDBJ databases">
        <title>Genome of Paenibacillus jilunlii.</title>
        <authorList>
            <person name="Sant'Anna F.H."/>
            <person name="Ambrosini A."/>
            <person name="Souza R."/>
            <person name="Bach E."/>
            <person name="Fernandes G."/>
            <person name="Balsanelli E."/>
            <person name="Baura V.A."/>
            <person name="Pedrosa F.O."/>
            <person name="Souza E.M."/>
            <person name="Passaglia L."/>
        </authorList>
    </citation>
    <scope>NUCLEOTIDE SEQUENCE [LARGE SCALE GENOMIC DNA]</scope>
    <source>
        <strain evidence="6 7">DSM 23019</strain>
    </source>
</reference>
<evidence type="ECO:0008006" key="8">
    <source>
        <dbReference type="Google" id="ProtNLM"/>
    </source>
</evidence>
<comment type="caution">
    <text evidence="4">Lacks conserved residue(s) required for the propagation of feature annotation.</text>
</comment>
<keyword evidence="3 4" id="KW-0949">S-adenosyl-L-methionine</keyword>
<evidence type="ECO:0000256" key="1">
    <source>
        <dbReference type="ARBA" id="ARBA00022603"/>
    </source>
</evidence>
<dbReference type="PROSITE" id="PS01231">
    <property type="entry name" value="TRMA_2"/>
    <property type="match status" value="1"/>
</dbReference>
<dbReference type="PROSITE" id="PS51687">
    <property type="entry name" value="SAM_MT_RNA_M5U"/>
    <property type="match status" value="1"/>
</dbReference>
<dbReference type="SUPFAM" id="SSF53335">
    <property type="entry name" value="S-adenosyl-L-methionine-dependent methyltransferases"/>
    <property type="match status" value="1"/>
</dbReference>
<evidence type="ECO:0000256" key="3">
    <source>
        <dbReference type="ARBA" id="ARBA00022691"/>
    </source>
</evidence>
<keyword evidence="2 4" id="KW-0808">Transferase</keyword>
<protein>
    <recommendedName>
        <fullName evidence="8">23S rRNA (Uracil1939-C5)-methyltransferase</fullName>
    </recommendedName>
</protein>
<dbReference type="InterPro" id="IPR010280">
    <property type="entry name" value="U5_MeTrfase_fam"/>
</dbReference>
<name>A0ABR5SRZ3_9BACL</name>
<keyword evidence="7" id="KW-1185">Reference proteome</keyword>
<dbReference type="Pfam" id="PF05958">
    <property type="entry name" value="tRNA_U5-meth_tr"/>
    <property type="match status" value="1"/>
</dbReference>
<comment type="caution">
    <text evidence="6">The sequence shown here is derived from an EMBL/GenBank/DDBJ whole genome shotgun (WGS) entry which is preliminary data.</text>
</comment>
<sequence length="88" mass="9413">MDKEATCGGGAGRNVEGAKADRFTDASEAAKPERVVYVSCNPSTLARDLRVLEDGGYRTVEVTPVDMFPHTVHVETIILMTNSGSKGK</sequence>
<dbReference type="PANTHER" id="PTHR11061">
    <property type="entry name" value="RNA M5U METHYLTRANSFERASE"/>
    <property type="match status" value="1"/>
</dbReference>
<dbReference type="Gene3D" id="3.40.50.150">
    <property type="entry name" value="Vaccinia Virus protein VP39"/>
    <property type="match status" value="1"/>
</dbReference>
<evidence type="ECO:0000256" key="2">
    <source>
        <dbReference type="ARBA" id="ARBA00022679"/>
    </source>
</evidence>
<feature type="region of interest" description="Disordered" evidence="5">
    <location>
        <begin position="1"/>
        <end position="26"/>
    </location>
</feature>
<dbReference type="PANTHER" id="PTHR11061:SF30">
    <property type="entry name" value="TRNA (URACIL(54)-C(5))-METHYLTRANSFERASE"/>
    <property type="match status" value="1"/>
</dbReference>
<dbReference type="Proteomes" id="UP000070252">
    <property type="component" value="Unassembled WGS sequence"/>
</dbReference>
<dbReference type="InterPro" id="IPR030391">
    <property type="entry name" value="MeTrfase_TrmA_CS"/>
</dbReference>
<evidence type="ECO:0000313" key="6">
    <source>
        <dbReference type="EMBL" id="KWX73510.1"/>
    </source>
</evidence>
<evidence type="ECO:0000313" key="7">
    <source>
        <dbReference type="Proteomes" id="UP000070252"/>
    </source>
</evidence>
<feature type="compositionally biased region" description="Basic and acidic residues" evidence="5">
    <location>
        <begin position="16"/>
        <end position="26"/>
    </location>
</feature>
<keyword evidence="1 4" id="KW-0489">Methyltransferase</keyword>
<comment type="similarity">
    <text evidence="4">Belongs to the class I-like SAM-binding methyltransferase superfamily. RNA M5U methyltransferase family.</text>
</comment>